<accession>A0A2M8VQ47</accession>
<dbReference type="Gene3D" id="1.10.600.10">
    <property type="entry name" value="Farnesyl Diphosphate Synthase"/>
    <property type="match status" value="1"/>
</dbReference>
<dbReference type="SUPFAM" id="SSF48576">
    <property type="entry name" value="Terpenoid synthases"/>
    <property type="match status" value="1"/>
</dbReference>
<proteinExistence type="inferred from homology"/>
<dbReference type="GO" id="GO:0004311">
    <property type="term" value="F:geranylgeranyl diphosphate synthase activity"/>
    <property type="evidence" value="ECO:0007669"/>
    <property type="project" value="InterPro"/>
</dbReference>
<dbReference type="GO" id="GO:0051996">
    <property type="term" value="F:squalene synthase [NAD(P)H] activity"/>
    <property type="evidence" value="ECO:0007669"/>
    <property type="project" value="InterPro"/>
</dbReference>
<evidence type="ECO:0000256" key="5">
    <source>
        <dbReference type="ARBA" id="ARBA00022679"/>
    </source>
</evidence>
<evidence type="ECO:0000313" key="12">
    <source>
        <dbReference type="EMBL" id="PJI79298.1"/>
    </source>
</evidence>
<dbReference type="PANTHER" id="PTHR43734:SF3">
    <property type="entry name" value="B-CAROTENE KETOLASE"/>
    <property type="match status" value="1"/>
</dbReference>
<dbReference type="InterPro" id="IPR008949">
    <property type="entry name" value="Isoprenoid_synthase_dom_sf"/>
</dbReference>
<dbReference type="EMBL" id="PGTX01000003">
    <property type="protein sequence ID" value="PJI79298.1"/>
    <property type="molecule type" value="Genomic_DNA"/>
</dbReference>
<dbReference type="OrthoDB" id="9774675at2"/>
<evidence type="ECO:0000256" key="4">
    <source>
        <dbReference type="ARBA" id="ARBA00022630"/>
    </source>
</evidence>
<evidence type="ECO:0000256" key="6">
    <source>
        <dbReference type="ARBA" id="ARBA00022746"/>
    </source>
</evidence>
<comment type="similarity">
    <text evidence="3 10">Belongs to the carotenoid/retinoid oxidoreductase family.</text>
</comment>
<dbReference type="CDD" id="cd00683">
    <property type="entry name" value="Trans_IPPS_HH"/>
    <property type="match status" value="1"/>
</dbReference>
<dbReference type="GO" id="GO:0016117">
    <property type="term" value="P:carotenoid biosynthetic process"/>
    <property type="evidence" value="ECO:0007669"/>
    <property type="project" value="UniProtKB-KW"/>
</dbReference>
<dbReference type="GO" id="GO:0016627">
    <property type="term" value="F:oxidoreductase activity, acting on the CH-CH group of donors"/>
    <property type="evidence" value="ECO:0007669"/>
    <property type="project" value="UniProtKB-ARBA"/>
</dbReference>
<dbReference type="InterPro" id="IPR019845">
    <property type="entry name" value="Squalene/phytoene_synthase_CS"/>
</dbReference>
<dbReference type="NCBIfam" id="TIGR02734">
    <property type="entry name" value="crtI_fam"/>
    <property type="match status" value="1"/>
</dbReference>
<dbReference type="InterPro" id="IPR033904">
    <property type="entry name" value="Trans_IPPS_HH"/>
</dbReference>
<dbReference type="SFLD" id="SFLDS00005">
    <property type="entry name" value="Isoprenoid_Synthase_Type_I"/>
    <property type="match status" value="1"/>
</dbReference>
<feature type="domain" description="Amine oxidase" evidence="11">
    <location>
        <begin position="11"/>
        <end position="478"/>
    </location>
</feature>
<keyword evidence="8 10" id="KW-0560">Oxidoreductase</keyword>
<dbReference type="PANTHER" id="PTHR43734">
    <property type="entry name" value="PHYTOENE DESATURASE"/>
    <property type="match status" value="1"/>
</dbReference>
<gene>
    <name evidence="12" type="ORF">B0G85_1403</name>
</gene>
<protein>
    <recommendedName>
        <fullName evidence="9">Phytoene dehydrogenase</fullName>
    </recommendedName>
</protein>
<comment type="cofactor">
    <cofactor evidence="1">
        <name>FAD</name>
        <dbReference type="ChEBI" id="CHEBI:57692"/>
    </cofactor>
</comment>
<evidence type="ECO:0000256" key="9">
    <source>
        <dbReference type="ARBA" id="ARBA00031986"/>
    </source>
</evidence>
<organism evidence="12 13">
    <name type="scientific">Polynucleobacter brandtiae</name>
    <dbReference type="NCBI Taxonomy" id="1938816"/>
    <lineage>
        <taxon>Bacteria</taxon>
        <taxon>Pseudomonadati</taxon>
        <taxon>Pseudomonadota</taxon>
        <taxon>Betaproteobacteria</taxon>
        <taxon>Burkholderiales</taxon>
        <taxon>Burkholderiaceae</taxon>
        <taxon>Polynucleobacter</taxon>
    </lineage>
</organism>
<dbReference type="AlphaFoldDB" id="A0A2M8VQ47"/>
<evidence type="ECO:0000256" key="10">
    <source>
        <dbReference type="RuleBase" id="RU362075"/>
    </source>
</evidence>
<keyword evidence="13" id="KW-1185">Reference proteome</keyword>
<dbReference type="InterPro" id="IPR036188">
    <property type="entry name" value="FAD/NAD-bd_sf"/>
</dbReference>
<evidence type="ECO:0000259" key="11">
    <source>
        <dbReference type="Pfam" id="PF01593"/>
    </source>
</evidence>
<dbReference type="Pfam" id="PF00494">
    <property type="entry name" value="SQS_PSY"/>
    <property type="match status" value="1"/>
</dbReference>
<dbReference type="InterPro" id="IPR008150">
    <property type="entry name" value="Phytoene_DH_bac_CS"/>
</dbReference>
<keyword evidence="5" id="KW-0808">Transferase</keyword>
<evidence type="ECO:0000256" key="8">
    <source>
        <dbReference type="ARBA" id="ARBA00023002"/>
    </source>
</evidence>
<name>A0A2M8VQ47_9BURK</name>
<dbReference type="InterPro" id="IPR002937">
    <property type="entry name" value="Amino_oxidase"/>
</dbReference>
<reference evidence="12 13" key="1">
    <citation type="submission" date="2017-11" db="EMBL/GenBank/DDBJ databases">
        <title>Genomic Encyclopedia of Type Strains, Phase III (KMG-III): the genomes of soil and plant-associated and newly described type strains.</title>
        <authorList>
            <person name="Whitman W."/>
        </authorList>
    </citation>
    <scope>NUCLEOTIDE SEQUENCE [LARGE SCALE GENOMIC DNA]</scope>
    <source>
        <strain evidence="12 13">UB-Domo-W1</strain>
    </source>
</reference>
<evidence type="ECO:0000256" key="7">
    <source>
        <dbReference type="ARBA" id="ARBA00022827"/>
    </source>
</evidence>
<evidence type="ECO:0000256" key="1">
    <source>
        <dbReference type="ARBA" id="ARBA00001974"/>
    </source>
</evidence>
<comment type="pathway">
    <text evidence="2 10">Carotenoid biosynthesis.</text>
</comment>
<dbReference type="Gene3D" id="3.50.50.60">
    <property type="entry name" value="FAD/NAD(P)-binding domain"/>
    <property type="match status" value="2"/>
</dbReference>
<dbReference type="PROSITE" id="PS00982">
    <property type="entry name" value="PHYTOENE_DH"/>
    <property type="match status" value="1"/>
</dbReference>
<dbReference type="Proteomes" id="UP000229366">
    <property type="component" value="Unassembled WGS sequence"/>
</dbReference>
<dbReference type="InterPro" id="IPR044843">
    <property type="entry name" value="Trans_IPPS_bact-type"/>
</dbReference>
<comment type="caution">
    <text evidence="12">The sequence shown here is derived from an EMBL/GenBank/DDBJ whole genome shotgun (WGS) entry which is preliminary data.</text>
</comment>
<evidence type="ECO:0000313" key="13">
    <source>
        <dbReference type="Proteomes" id="UP000229366"/>
    </source>
</evidence>
<dbReference type="Pfam" id="PF01593">
    <property type="entry name" value="Amino_oxidase"/>
    <property type="match status" value="1"/>
</dbReference>
<sequence length="811" mass="90039">MKAIVVGAGFGGIAAALRLRAKGYEVTLIDRCADIGGRAQVFNRNGFRHDAGPTVITAPFLFEELFSLFDEKLEDHVKLVPLTPWYRFVFADQTTFDYGGTLEQTLAEIRRIEPADCVGYKKLLAQSKRIFEVGFVELSAQPFHQFKTMLAQIPRLIGLGSYKTVWGLVCSYLQNPKLRQAFSIQPLLVGGNPFDTTSIYGLIHYLERSYGVYFAMGGTGAITKALSDLMQRHGIAIKLGTTVEQILIENGVAQGVLLEGGQVIDADVIVSNADPAFLYSKMIEPKKQAIMTRSKLKAASYSMGLFVLYFGTTRQYPEVAHHTIWMGERYRELLEDIFDKKILTEDFSLYLHRPTATDPSFAPEGCDSFYVLCPVPNLQAEIDWSVEGPKLQSRIVAALDRTILPGLTETITSDFFMTPQDFKTDYLSQFGAGFSIAPLFRQSAWFRFHNKAEGIKNLYLVGAGTHPGAGMPGVLCSAKVIDNLIPSVNPIKRAGSKEPSILRPHVVQSPSEAILAEAENTLATKGRSFYWARFFMSAQQASNATRLYSFCRYLDDLVDEEHSAEKAAQAIELAEAEITAGHSTQPVIQDGINLMRECHIDLVVVLDLIKGIQSDIRLKQIENDAALLKYCYQVAGTVGLMMCKVLNVNDPAALRHAVDLGIAMQLTNICRDVADDAKVGRCYLPISMVGEMSMAQLMNPDLETQVLVINGIARMLKKADQYYASGHNGLSYLPLGARSSILVAARVYQTIGTQLKKNKFNYWQQRAVVSGPQKILVTTTAFIQAIFTRSFWRPLGYLNSAKQRPFSDFFI</sequence>
<keyword evidence="4" id="KW-0285">Flavoprotein</keyword>
<dbReference type="InterPro" id="IPR014105">
    <property type="entry name" value="Carotenoid/retinoid_OxRdtase"/>
</dbReference>
<dbReference type="SUPFAM" id="SSF51905">
    <property type="entry name" value="FAD/NAD(P)-binding domain"/>
    <property type="match status" value="1"/>
</dbReference>
<dbReference type="PROSITE" id="PS01044">
    <property type="entry name" value="SQUALEN_PHYTOEN_SYN_1"/>
    <property type="match status" value="1"/>
</dbReference>
<dbReference type="RefSeq" id="WP_100379720.1">
    <property type="nucleotide sequence ID" value="NZ_CBCSBW010000003.1"/>
</dbReference>
<dbReference type="SFLD" id="SFLDG01018">
    <property type="entry name" value="Squalene/Phytoene_Synthase_Lik"/>
    <property type="match status" value="1"/>
</dbReference>
<keyword evidence="7" id="KW-0274">FAD</keyword>
<evidence type="ECO:0000256" key="2">
    <source>
        <dbReference type="ARBA" id="ARBA00004829"/>
    </source>
</evidence>
<evidence type="ECO:0000256" key="3">
    <source>
        <dbReference type="ARBA" id="ARBA00006046"/>
    </source>
</evidence>
<dbReference type="InterPro" id="IPR002060">
    <property type="entry name" value="Squ/phyt_synthse"/>
</dbReference>
<dbReference type="PROSITE" id="PS01045">
    <property type="entry name" value="SQUALEN_PHYTOEN_SYN_2"/>
    <property type="match status" value="1"/>
</dbReference>
<dbReference type="SFLD" id="SFLDG01212">
    <property type="entry name" value="Phytoene_synthase_like"/>
    <property type="match status" value="1"/>
</dbReference>
<keyword evidence="6 10" id="KW-0125">Carotenoid biosynthesis</keyword>